<proteinExistence type="predicted"/>
<organism evidence="1 2">
    <name type="scientific">Muricoccus pecuniae</name>
    <dbReference type="NCBI Taxonomy" id="693023"/>
    <lineage>
        <taxon>Bacteria</taxon>
        <taxon>Pseudomonadati</taxon>
        <taxon>Pseudomonadota</taxon>
        <taxon>Alphaproteobacteria</taxon>
        <taxon>Acetobacterales</taxon>
        <taxon>Roseomonadaceae</taxon>
        <taxon>Muricoccus</taxon>
    </lineage>
</organism>
<gene>
    <name evidence="1" type="ORF">FHS87_002225</name>
</gene>
<evidence type="ECO:0000313" key="2">
    <source>
        <dbReference type="Proteomes" id="UP000580654"/>
    </source>
</evidence>
<dbReference type="EMBL" id="JACIJD010000009">
    <property type="protein sequence ID" value="MBB5694180.1"/>
    <property type="molecule type" value="Genomic_DNA"/>
</dbReference>
<sequence>MGSPARHAAGDATGDAVLAGAVLADATWRPASGPLARCRPRLAAGLALPLSLPRPAGLAGRAWGIAWGTGTRAA</sequence>
<accession>A0A840Y3B3</accession>
<comment type="caution">
    <text evidence="1">The sequence shown here is derived from an EMBL/GenBank/DDBJ whole genome shotgun (WGS) entry which is preliminary data.</text>
</comment>
<evidence type="ECO:0000313" key="1">
    <source>
        <dbReference type="EMBL" id="MBB5694180.1"/>
    </source>
</evidence>
<dbReference type="AlphaFoldDB" id="A0A840Y3B3"/>
<keyword evidence="2" id="KW-1185">Reference proteome</keyword>
<name>A0A840Y3B3_9PROT</name>
<protein>
    <submittedName>
        <fullName evidence="1">Uncharacterized protein</fullName>
    </submittedName>
</protein>
<reference evidence="1 2" key="1">
    <citation type="submission" date="2020-08" db="EMBL/GenBank/DDBJ databases">
        <title>Genomic Encyclopedia of Type Strains, Phase IV (KMG-IV): sequencing the most valuable type-strain genomes for metagenomic binning, comparative biology and taxonomic classification.</title>
        <authorList>
            <person name="Goeker M."/>
        </authorList>
    </citation>
    <scope>NUCLEOTIDE SEQUENCE [LARGE SCALE GENOMIC DNA]</scope>
    <source>
        <strain evidence="1 2">DSM 25622</strain>
    </source>
</reference>
<dbReference type="Proteomes" id="UP000580654">
    <property type="component" value="Unassembled WGS sequence"/>
</dbReference>